<dbReference type="Gene3D" id="1.10.260.40">
    <property type="entry name" value="lambda repressor-like DNA-binding domains"/>
    <property type="match status" value="1"/>
</dbReference>
<dbReference type="EMBL" id="DXIE01000049">
    <property type="protein sequence ID" value="HIV62925.1"/>
    <property type="molecule type" value="Genomic_DNA"/>
</dbReference>
<dbReference type="CDD" id="cd00093">
    <property type="entry name" value="HTH_XRE"/>
    <property type="match status" value="1"/>
</dbReference>
<accession>A0A9D1TJE1</accession>
<dbReference type="GO" id="GO:0003677">
    <property type="term" value="F:DNA binding"/>
    <property type="evidence" value="ECO:0007669"/>
    <property type="project" value="InterPro"/>
</dbReference>
<dbReference type="AlphaFoldDB" id="A0A9D1TJE1"/>
<name>A0A9D1TJE1_9FIRM</name>
<dbReference type="InterPro" id="IPR001387">
    <property type="entry name" value="Cro/C1-type_HTH"/>
</dbReference>
<organism evidence="2 3">
    <name type="scientific">Candidatus Butyricicoccus avistercoris</name>
    <dbReference type="NCBI Taxonomy" id="2838518"/>
    <lineage>
        <taxon>Bacteria</taxon>
        <taxon>Bacillati</taxon>
        <taxon>Bacillota</taxon>
        <taxon>Clostridia</taxon>
        <taxon>Eubacteriales</taxon>
        <taxon>Butyricicoccaceae</taxon>
        <taxon>Butyricicoccus</taxon>
    </lineage>
</organism>
<gene>
    <name evidence="2" type="ORF">H9746_08830</name>
</gene>
<comment type="caution">
    <text evidence="2">The sequence shown here is derived from an EMBL/GenBank/DDBJ whole genome shotgun (WGS) entry which is preliminary data.</text>
</comment>
<dbReference type="PROSITE" id="PS50943">
    <property type="entry name" value="HTH_CROC1"/>
    <property type="match status" value="1"/>
</dbReference>
<dbReference type="InterPro" id="IPR010982">
    <property type="entry name" value="Lambda_DNA-bd_dom_sf"/>
</dbReference>
<dbReference type="SMART" id="SM00530">
    <property type="entry name" value="HTH_XRE"/>
    <property type="match status" value="1"/>
</dbReference>
<dbReference type="Pfam" id="PF13443">
    <property type="entry name" value="HTH_26"/>
    <property type="match status" value="1"/>
</dbReference>
<evidence type="ECO:0000313" key="3">
    <source>
        <dbReference type="Proteomes" id="UP000886808"/>
    </source>
</evidence>
<feature type="domain" description="HTH cro/C1-type" evidence="1">
    <location>
        <begin position="8"/>
        <end position="63"/>
    </location>
</feature>
<evidence type="ECO:0000259" key="1">
    <source>
        <dbReference type="PROSITE" id="PS50943"/>
    </source>
</evidence>
<evidence type="ECO:0000313" key="2">
    <source>
        <dbReference type="EMBL" id="HIV62925.1"/>
    </source>
</evidence>
<dbReference type="SUPFAM" id="SSF47413">
    <property type="entry name" value="lambda repressor-like DNA-binding domains"/>
    <property type="match status" value="1"/>
</dbReference>
<reference evidence="2" key="1">
    <citation type="journal article" date="2021" name="PeerJ">
        <title>Extensive microbial diversity within the chicken gut microbiome revealed by metagenomics and culture.</title>
        <authorList>
            <person name="Gilroy R."/>
            <person name="Ravi A."/>
            <person name="Getino M."/>
            <person name="Pursley I."/>
            <person name="Horton D.L."/>
            <person name="Alikhan N.F."/>
            <person name="Baker D."/>
            <person name="Gharbi K."/>
            <person name="Hall N."/>
            <person name="Watson M."/>
            <person name="Adriaenssens E.M."/>
            <person name="Foster-Nyarko E."/>
            <person name="Jarju S."/>
            <person name="Secka A."/>
            <person name="Antonio M."/>
            <person name="Oren A."/>
            <person name="Chaudhuri R.R."/>
            <person name="La Ragione R."/>
            <person name="Hildebrand F."/>
            <person name="Pallen M.J."/>
        </authorList>
    </citation>
    <scope>NUCLEOTIDE SEQUENCE</scope>
    <source>
        <strain evidence="2">CHK193-4272</strain>
    </source>
</reference>
<protein>
    <submittedName>
        <fullName evidence="2">Helix-turn-helix transcriptional regulator</fullName>
    </submittedName>
</protein>
<sequence>MSKLYNNIEDLCRAKKITITEMCRQAGVSRASLTDLKMGRKQSLAADTLSKIAGLFSVTVDYLLGNTTETNVNFDSFTYAMHNASKDLTDSDKEILLSMAQKLRKANITSGRE</sequence>
<proteinExistence type="predicted"/>
<dbReference type="Proteomes" id="UP000886808">
    <property type="component" value="Unassembled WGS sequence"/>
</dbReference>
<reference evidence="2" key="2">
    <citation type="submission" date="2021-04" db="EMBL/GenBank/DDBJ databases">
        <authorList>
            <person name="Gilroy R."/>
        </authorList>
    </citation>
    <scope>NUCLEOTIDE SEQUENCE</scope>
    <source>
        <strain evidence="2">CHK193-4272</strain>
    </source>
</reference>